<protein>
    <submittedName>
        <fullName evidence="2">Uncharacterized protein</fullName>
    </submittedName>
</protein>
<evidence type="ECO:0000313" key="2">
    <source>
        <dbReference type="EMBL" id="KAK9408664.1"/>
    </source>
</evidence>
<dbReference type="AlphaFoldDB" id="A0AAW1C294"/>
<organism evidence="2 3">
    <name type="scientific">Crotalus adamanteus</name>
    <name type="common">Eastern diamondback rattlesnake</name>
    <dbReference type="NCBI Taxonomy" id="8729"/>
    <lineage>
        <taxon>Eukaryota</taxon>
        <taxon>Metazoa</taxon>
        <taxon>Chordata</taxon>
        <taxon>Craniata</taxon>
        <taxon>Vertebrata</taxon>
        <taxon>Euteleostomi</taxon>
        <taxon>Lepidosauria</taxon>
        <taxon>Squamata</taxon>
        <taxon>Bifurcata</taxon>
        <taxon>Unidentata</taxon>
        <taxon>Episquamata</taxon>
        <taxon>Toxicofera</taxon>
        <taxon>Serpentes</taxon>
        <taxon>Colubroidea</taxon>
        <taxon>Viperidae</taxon>
        <taxon>Crotalinae</taxon>
        <taxon>Crotalus</taxon>
    </lineage>
</organism>
<dbReference type="EMBL" id="JAOTOJ010000002">
    <property type="protein sequence ID" value="KAK9408664.1"/>
    <property type="molecule type" value="Genomic_DNA"/>
</dbReference>
<reference evidence="2 3" key="1">
    <citation type="journal article" date="2024" name="Proc. Natl. Acad. Sci. U.S.A.">
        <title>The genetic regulatory architecture and epigenomic basis for age-related changes in rattlesnake venom.</title>
        <authorList>
            <person name="Hogan M.P."/>
            <person name="Holding M.L."/>
            <person name="Nystrom G.S."/>
            <person name="Colston T.J."/>
            <person name="Bartlett D.A."/>
            <person name="Mason A.J."/>
            <person name="Ellsworth S.A."/>
            <person name="Rautsaw R.M."/>
            <person name="Lawrence K.C."/>
            <person name="Strickland J.L."/>
            <person name="He B."/>
            <person name="Fraser P."/>
            <person name="Margres M.J."/>
            <person name="Gilbert D.M."/>
            <person name="Gibbs H.L."/>
            <person name="Parkinson C.L."/>
            <person name="Rokyta D.R."/>
        </authorList>
    </citation>
    <scope>NUCLEOTIDE SEQUENCE [LARGE SCALE GENOMIC DNA]</scope>
    <source>
        <strain evidence="2">DRR0105</strain>
    </source>
</reference>
<name>A0AAW1C294_CROAD</name>
<evidence type="ECO:0000256" key="1">
    <source>
        <dbReference type="SAM" id="MobiDB-lite"/>
    </source>
</evidence>
<feature type="region of interest" description="Disordered" evidence="1">
    <location>
        <begin position="1"/>
        <end position="29"/>
    </location>
</feature>
<keyword evidence="3" id="KW-1185">Reference proteome</keyword>
<comment type="caution">
    <text evidence="2">The sequence shown here is derived from an EMBL/GenBank/DDBJ whole genome shotgun (WGS) entry which is preliminary data.</text>
</comment>
<proteinExistence type="predicted"/>
<sequence length="29" mass="3091">MPKIPPPSSSSSPMPSWVLHSPKPWGSST</sequence>
<evidence type="ECO:0000313" key="3">
    <source>
        <dbReference type="Proteomes" id="UP001474421"/>
    </source>
</evidence>
<dbReference type="Proteomes" id="UP001474421">
    <property type="component" value="Unassembled WGS sequence"/>
</dbReference>
<accession>A0AAW1C294</accession>
<gene>
    <name evidence="2" type="ORF">NXF25_007438</name>
</gene>